<accession>A0A160VH30</accession>
<keyword evidence="5" id="KW-0378">Hydrolase</keyword>
<keyword evidence="8" id="KW-0238">DNA-binding</keyword>
<dbReference type="InterPro" id="IPR036388">
    <property type="entry name" value="WH-like_DNA-bd_sf"/>
</dbReference>
<evidence type="ECO:0000256" key="3">
    <source>
        <dbReference type="ARBA" id="ARBA00022705"/>
    </source>
</evidence>
<dbReference type="InterPro" id="IPR039418">
    <property type="entry name" value="LexA-like"/>
</dbReference>
<evidence type="ECO:0000259" key="12">
    <source>
        <dbReference type="Pfam" id="PF00717"/>
    </source>
</evidence>
<evidence type="ECO:0000256" key="5">
    <source>
        <dbReference type="ARBA" id="ARBA00022801"/>
    </source>
</evidence>
<evidence type="ECO:0000256" key="11">
    <source>
        <dbReference type="ARBA" id="ARBA00023236"/>
    </source>
</evidence>
<dbReference type="InterPro" id="IPR036286">
    <property type="entry name" value="LexA/Signal_pep-like_sf"/>
</dbReference>
<dbReference type="AlphaFoldDB" id="A0A160VH30"/>
<dbReference type="InterPro" id="IPR050077">
    <property type="entry name" value="LexA_repressor"/>
</dbReference>
<evidence type="ECO:0000256" key="10">
    <source>
        <dbReference type="ARBA" id="ARBA00023204"/>
    </source>
</evidence>
<dbReference type="Pfam" id="PF00717">
    <property type="entry name" value="Peptidase_S24"/>
    <property type="match status" value="1"/>
</dbReference>
<name>A0A160VH30_9ZZZZ</name>
<dbReference type="Gene3D" id="1.10.10.10">
    <property type="entry name" value="Winged helix-like DNA-binding domain superfamily/Winged helix DNA-binding domain"/>
    <property type="match status" value="1"/>
</dbReference>
<dbReference type="PANTHER" id="PTHR33516:SF2">
    <property type="entry name" value="LEXA REPRESSOR-RELATED"/>
    <property type="match status" value="1"/>
</dbReference>
<gene>
    <name evidence="14" type="ORF">MGWOODY_Mmi2656</name>
</gene>
<evidence type="ECO:0000256" key="2">
    <source>
        <dbReference type="ARBA" id="ARBA00022491"/>
    </source>
</evidence>
<dbReference type="CDD" id="cd06529">
    <property type="entry name" value="S24_LexA-like"/>
    <property type="match status" value="1"/>
</dbReference>
<keyword evidence="6" id="KW-0068">Autocatalytic cleavage</keyword>
<evidence type="ECO:0000256" key="6">
    <source>
        <dbReference type="ARBA" id="ARBA00022813"/>
    </source>
</evidence>
<dbReference type="NCBIfam" id="TIGR00498">
    <property type="entry name" value="lexA"/>
    <property type="match status" value="1"/>
</dbReference>
<dbReference type="Gene3D" id="2.10.109.10">
    <property type="entry name" value="Umud Fragment, subunit A"/>
    <property type="match status" value="1"/>
</dbReference>
<dbReference type="InterPro" id="IPR006200">
    <property type="entry name" value="LexA"/>
</dbReference>
<dbReference type="GO" id="GO:0003677">
    <property type="term" value="F:DNA binding"/>
    <property type="evidence" value="ECO:0007669"/>
    <property type="project" value="UniProtKB-KW"/>
</dbReference>
<keyword evidence="2" id="KW-0678">Repressor</keyword>
<dbReference type="Pfam" id="PF01726">
    <property type="entry name" value="LexA_DNA_bind"/>
    <property type="match status" value="1"/>
</dbReference>
<proteinExistence type="inferred from homology"/>
<dbReference type="PRINTS" id="PR00726">
    <property type="entry name" value="LEXASERPTASE"/>
</dbReference>
<dbReference type="InterPro" id="IPR006197">
    <property type="entry name" value="Peptidase_S24_LexA"/>
</dbReference>
<feature type="domain" description="LexA repressor DNA-binding" evidence="13">
    <location>
        <begin position="4"/>
        <end position="63"/>
    </location>
</feature>
<keyword evidence="11" id="KW-0742">SOS response</keyword>
<dbReference type="GO" id="GO:0004252">
    <property type="term" value="F:serine-type endopeptidase activity"/>
    <property type="evidence" value="ECO:0007669"/>
    <property type="project" value="InterPro"/>
</dbReference>
<evidence type="ECO:0000313" key="14">
    <source>
        <dbReference type="EMBL" id="CUV10005.1"/>
    </source>
</evidence>
<dbReference type="PANTHER" id="PTHR33516">
    <property type="entry name" value="LEXA REPRESSOR"/>
    <property type="match status" value="1"/>
</dbReference>
<dbReference type="InterPro" id="IPR015927">
    <property type="entry name" value="Peptidase_S24_S26A/B/C"/>
</dbReference>
<evidence type="ECO:0000259" key="13">
    <source>
        <dbReference type="Pfam" id="PF01726"/>
    </source>
</evidence>
<sequence length="207" mass="23008">MKSYLSPKKQRFVDFIQTFTDSHGCPPTFAEIMDGLHIKSPGTVNWYVKELERAGVLKRSKGYSGKRALIINPVIISDDITIPFFESSVAAGIPALADDHVAMRLNLNQHLVKNPTTTFSVRVKGDSMMGATIYDGDLLIVDRSLVPKDSDIAICIVDGEFTVKRLQLQDGTILLLPENPDYPPIAVDESNDFQIWGIVTHVIHQSR</sequence>
<comment type="similarity">
    <text evidence="1">Belongs to the peptidase S24 family.</text>
</comment>
<dbReference type="GO" id="GO:0006260">
    <property type="term" value="P:DNA replication"/>
    <property type="evidence" value="ECO:0007669"/>
    <property type="project" value="UniProtKB-KW"/>
</dbReference>
<dbReference type="SUPFAM" id="SSF46785">
    <property type="entry name" value="Winged helix' DNA-binding domain"/>
    <property type="match status" value="1"/>
</dbReference>
<dbReference type="GO" id="GO:0006508">
    <property type="term" value="P:proteolysis"/>
    <property type="evidence" value="ECO:0007669"/>
    <property type="project" value="InterPro"/>
</dbReference>
<dbReference type="SUPFAM" id="SSF51306">
    <property type="entry name" value="LexA/Signal peptidase"/>
    <property type="match status" value="1"/>
</dbReference>
<keyword evidence="7" id="KW-0805">Transcription regulation</keyword>
<dbReference type="GO" id="GO:0009432">
    <property type="term" value="P:SOS response"/>
    <property type="evidence" value="ECO:0007669"/>
    <property type="project" value="UniProtKB-KW"/>
</dbReference>
<evidence type="ECO:0000256" key="4">
    <source>
        <dbReference type="ARBA" id="ARBA00022763"/>
    </source>
</evidence>
<organism evidence="14">
    <name type="scientific">hydrothermal vent metagenome</name>
    <dbReference type="NCBI Taxonomy" id="652676"/>
    <lineage>
        <taxon>unclassified sequences</taxon>
        <taxon>metagenomes</taxon>
        <taxon>ecological metagenomes</taxon>
    </lineage>
</organism>
<evidence type="ECO:0000256" key="9">
    <source>
        <dbReference type="ARBA" id="ARBA00023163"/>
    </source>
</evidence>
<dbReference type="InterPro" id="IPR006199">
    <property type="entry name" value="LexA_DNA-bd_dom"/>
</dbReference>
<reference evidence="14" key="1">
    <citation type="submission" date="2015-10" db="EMBL/GenBank/DDBJ databases">
        <authorList>
            <person name="Gilbert D.G."/>
        </authorList>
    </citation>
    <scope>NUCLEOTIDE SEQUENCE</scope>
</reference>
<keyword evidence="3" id="KW-0235">DNA replication</keyword>
<keyword evidence="9" id="KW-0804">Transcription</keyword>
<protein>
    <submittedName>
        <fullName evidence="14">Error-prone repair protein UmuD</fullName>
    </submittedName>
</protein>
<evidence type="ECO:0000256" key="8">
    <source>
        <dbReference type="ARBA" id="ARBA00023125"/>
    </source>
</evidence>
<keyword evidence="4" id="KW-0227">DNA damage</keyword>
<keyword evidence="10" id="KW-0234">DNA repair</keyword>
<dbReference type="NCBIfam" id="NF007621">
    <property type="entry name" value="PRK10276.1"/>
    <property type="match status" value="1"/>
</dbReference>
<dbReference type="GO" id="GO:0006281">
    <property type="term" value="P:DNA repair"/>
    <property type="evidence" value="ECO:0007669"/>
    <property type="project" value="UniProtKB-KW"/>
</dbReference>
<evidence type="ECO:0000256" key="7">
    <source>
        <dbReference type="ARBA" id="ARBA00023015"/>
    </source>
</evidence>
<evidence type="ECO:0000256" key="1">
    <source>
        <dbReference type="ARBA" id="ARBA00007484"/>
    </source>
</evidence>
<dbReference type="EMBL" id="FAXC01000341">
    <property type="protein sequence ID" value="CUV10005.1"/>
    <property type="molecule type" value="Genomic_DNA"/>
</dbReference>
<dbReference type="InterPro" id="IPR036390">
    <property type="entry name" value="WH_DNA-bd_sf"/>
</dbReference>
<feature type="domain" description="Peptidase S24/S26A/S26B/S26C" evidence="12">
    <location>
        <begin position="83"/>
        <end position="199"/>
    </location>
</feature>
<dbReference type="GO" id="GO:0045892">
    <property type="term" value="P:negative regulation of DNA-templated transcription"/>
    <property type="evidence" value="ECO:0007669"/>
    <property type="project" value="InterPro"/>
</dbReference>